<evidence type="ECO:0000313" key="6">
    <source>
        <dbReference type="Proteomes" id="UP000003963"/>
    </source>
</evidence>
<gene>
    <name evidence="5" type="ORF">SSOG_04736</name>
</gene>
<dbReference type="PRINTS" id="PR00735">
    <property type="entry name" value="GLHYDRLASE8"/>
</dbReference>
<dbReference type="InterPro" id="IPR002037">
    <property type="entry name" value="Glyco_hydro_8"/>
</dbReference>
<evidence type="ECO:0000256" key="2">
    <source>
        <dbReference type="ARBA" id="ARBA00022801"/>
    </source>
</evidence>
<dbReference type="GO" id="GO:0004553">
    <property type="term" value="F:hydrolase activity, hydrolyzing O-glycosyl compounds"/>
    <property type="evidence" value="ECO:0007669"/>
    <property type="project" value="InterPro"/>
</dbReference>
<evidence type="ECO:0000313" key="5">
    <source>
        <dbReference type="EMBL" id="EFL25022.1"/>
    </source>
</evidence>
<evidence type="ECO:0000256" key="1">
    <source>
        <dbReference type="ARBA" id="ARBA00009209"/>
    </source>
</evidence>
<accession>D9WBR6</accession>
<dbReference type="SUPFAM" id="SSF48208">
    <property type="entry name" value="Six-hairpin glycosidases"/>
    <property type="match status" value="1"/>
</dbReference>
<evidence type="ECO:0000256" key="4">
    <source>
        <dbReference type="SAM" id="MobiDB-lite"/>
    </source>
</evidence>
<dbReference type="Proteomes" id="UP000003963">
    <property type="component" value="Unassembled WGS sequence"/>
</dbReference>
<sequence length="440" mass="47002">MSRGGSLPLLRDRGDGARAHRHGGARAEQSADRRRGGVRGRCDLPGRALVAAGAAAATAMRRAERVGVPFGGHSFPYAPGVLRLSGDPEAVDQRVLEHYRLWKSHFVRPRGDGSCAVYAPDAAYPYVAEAQGYGMVISALMAGADPEARDVFDGILRYVLAHPSSGHPDLHAAQQDGAGRDVGGANSATDGDLDIAYGLLLADRQWGGGYRASALRRIDALRETELPAAGGPIKLGDWSSGHFDEVSRTSDWMPGHFRAFRDVTGDLRWGEALDTHLSLVRALQRQYAPDTGLLPDFVVDAGSDPKPAPGRVLESEHDGDHHWNACRDPWRIGADAVVSGDARARAAAGRMGRWMCAATNGDPGRIRCGYRLDGAAYGEGASGAFVAPFGVAAMAGGGGQEWLDALWEWMAASPPEPDRYYAASVQLQAMLVVSHNWWPP</sequence>
<name>D9WBR6_9ACTN</name>
<dbReference type="EMBL" id="GG657754">
    <property type="protein sequence ID" value="EFL25022.1"/>
    <property type="molecule type" value="Genomic_DNA"/>
</dbReference>
<protein>
    <submittedName>
        <fullName evidence="5">Beta-glucanase (Endo-beta-1,3-1,4 glucanase)</fullName>
    </submittedName>
</protein>
<dbReference type="InterPro" id="IPR008928">
    <property type="entry name" value="6-hairpin_glycosidase_sf"/>
</dbReference>
<dbReference type="GO" id="GO:0005975">
    <property type="term" value="P:carbohydrate metabolic process"/>
    <property type="evidence" value="ECO:0007669"/>
    <property type="project" value="InterPro"/>
</dbReference>
<keyword evidence="3" id="KW-0326">Glycosidase</keyword>
<dbReference type="Pfam" id="PF01270">
    <property type="entry name" value="Glyco_hydro_8"/>
    <property type="match status" value="1"/>
</dbReference>
<dbReference type="Gene3D" id="1.50.10.10">
    <property type="match status" value="1"/>
</dbReference>
<dbReference type="STRING" id="457427.SSOG_04736"/>
<organism evidence="5 6">
    <name type="scientific">Streptomyces himastatinicus ATCC 53653</name>
    <dbReference type="NCBI Taxonomy" id="457427"/>
    <lineage>
        <taxon>Bacteria</taxon>
        <taxon>Bacillati</taxon>
        <taxon>Actinomycetota</taxon>
        <taxon>Actinomycetes</taxon>
        <taxon>Kitasatosporales</taxon>
        <taxon>Streptomycetaceae</taxon>
        <taxon>Streptomyces</taxon>
        <taxon>Streptomyces violaceusniger group</taxon>
    </lineage>
</organism>
<dbReference type="InterPro" id="IPR012341">
    <property type="entry name" value="6hp_glycosidase-like_sf"/>
</dbReference>
<evidence type="ECO:0000256" key="3">
    <source>
        <dbReference type="ARBA" id="ARBA00023295"/>
    </source>
</evidence>
<keyword evidence="6" id="KW-1185">Reference proteome</keyword>
<reference evidence="5 6" key="1">
    <citation type="submission" date="2009-02" db="EMBL/GenBank/DDBJ databases">
        <title>Annotation of Streptomyces hygroscopicus strain ATCC 53653.</title>
        <authorList>
            <consortium name="The Broad Institute Genome Sequencing Platform"/>
            <consortium name="Broad Institute Microbial Sequencing Center"/>
            <person name="Fischbach M."/>
            <person name="Godfrey P."/>
            <person name="Ward D."/>
            <person name="Young S."/>
            <person name="Zeng Q."/>
            <person name="Koehrsen M."/>
            <person name="Alvarado L."/>
            <person name="Berlin A.M."/>
            <person name="Bochicchio J."/>
            <person name="Borenstein D."/>
            <person name="Chapman S.B."/>
            <person name="Chen Z."/>
            <person name="Engels R."/>
            <person name="Freedman E."/>
            <person name="Gellesch M."/>
            <person name="Goldberg J."/>
            <person name="Griggs A."/>
            <person name="Gujja S."/>
            <person name="Heilman E.R."/>
            <person name="Heiman D.I."/>
            <person name="Hepburn T.A."/>
            <person name="Howarth C."/>
            <person name="Jen D."/>
            <person name="Larson L."/>
            <person name="Lewis B."/>
            <person name="Mehta T."/>
            <person name="Park D."/>
            <person name="Pearson M."/>
            <person name="Richards J."/>
            <person name="Roberts A."/>
            <person name="Saif S."/>
            <person name="Shea T.D."/>
            <person name="Shenoy N."/>
            <person name="Sisk P."/>
            <person name="Stolte C."/>
            <person name="Sykes S.N."/>
            <person name="Thomson T."/>
            <person name="Walk T."/>
            <person name="White J."/>
            <person name="Yandava C."/>
            <person name="Straight P."/>
            <person name="Clardy J."/>
            <person name="Hung D."/>
            <person name="Kolter R."/>
            <person name="Mekalanos J."/>
            <person name="Walker S."/>
            <person name="Walsh C.T."/>
            <person name="Wieland-Brown L.C."/>
            <person name="Haas B."/>
            <person name="Nusbaum C."/>
            <person name="Birren B."/>
        </authorList>
    </citation>
    <scope>NUCLEOTIDE SEQUENCE [LARGE SCALE GENOMIC DNA]</scope>
    <source>
        <strain evidence="5 6">ATCC 53653</strain>
    </source>
</reference>
<keyword evidence="2" id="KW-0378">Hydrolase</keyword>
<feature type="region of interest" description="Disordered" evidence="4">
    <location>
        <begin position="1"/>
        <end position="38"/>
    </location>
</feature>
<dbReference type="AlphaFoldDB" id="D9WBR6"/>
<comment type="similarity">
    <text evidence="1">Belongs to the glycosyl hydrolase 8 (cellulase D) family.</text>
</comment>
<proteinExistence type="inferred from homology"/>
<dbReference type="HOGENOM" id="CLU_036185_0_0_11"/>
<feature type="compositionally biased region" description="Basic and acidic residues" evidence="4">
    <location>
        <begin position="29"/>
        <end position="38"/>
    </location>
</feature>